<dbReference type="Proteomes" id="UP000029078">
    <property type="component" value="Unassembled WGS sequence"/>
</dbReference>
<dbReference type="EMBL" id="JGZL01000015">
    <property type="protein sequence ID" value="KFI86047.1"/>
    <property type="molecule type" value="Genomic_DNA"/>
</dbReference>
<evidence type="ECO:0000256" key="2">
    <source>
        <dbReference type="ARBA" id="ARBA00022722"/>
    </source>
</evidence>
<accession>A0A087CRZ7</accession>
<evidence type="ECO:0000256" key="3">
    <source>
        <dbReference type="ARBA" id="ARBA00022801"/>
    </source>
</evidence>
<dbReference type="Pfam" id="PF01934">
    <property type="entry name" value="HepT-like"/>
    <property type="match status" value="1"/>
</dbReference>
<keyword evidence="2" id="KW-0540">Nuclease</keyword>
<proteinExistence type="predicted"/>
<dbReference type="GO" id="GO:0110001">
    <property type="term" value="C:toxin-antitoxin complex"/>
    <property type="evidence" value="ECO:0007669"/>
    <property type="project" value="InterPro"/>
</dbReference>
<dbReference type="InterPro" id="IPR008201">
    <property type="entry name" value="HepT-like"/>
</dbReference>
<keyword evidence="3" id="KW-0378">Hydrolase</keyword>
<reference evidence="4 5" key="1">
    <citation type="submission" date="2014-03" db="EMBL/GenBank/DDBJ databases">
        <title>Genomics of Bifidobacteria.</title>
        <authorList>
            <person name="Ventura M."/>
            <person name="Milani C."/>
            <person name="Lugli G.A."/>
        </authorList>
    </citation>
    <scope>NUCLEOTIDE SEQUENCE [LARGE SCALE GENOMIC DNA]</scope>
    <source>
        <strain evidence="4 5">LMG 21811</strain>
    </source>
</reference>
<dbReference type="GO" id="GO:0016787">
    <property type="term" value="F:hydrolase activity"/>
    <property type="evidence" value="ECO:0007669"/>
    <property type="project" value="UniProtKB-KW"/>
</dbReference>
<organism evidence="4 5">
    <name type="scientific">Bifidobacterium ruminantium</name>
    <dbReference type="NCBI Taxonomy" id="78346"/>
    <lineage>
        <taxon>Bacteria</taxon>
        <taxon>Bacillati</taxon>
        <taxon>Actinomycetota</taxon>
        <taxon>Actinomycetes</taxon>
        <taxon>Bifidobacteriales</taxon>
        <taxon>Bifidobacteriaceae</taxon>
        <taxon>Bifidobacterium</taxon>
    </lineage>
</organism>
<dbReference type="RefSeq" id="WP_026646891.1">
    <property type="nucleotide sequence ID" value="NZ_JACJUA010000004.1"/>
</dbReference>
<evidence type="ECO:0000313" key="5">
    <source>
        <dbReference type="Proteomes" id="UP000029078"/>
    </source>
</evidence>
<comment type="caution">
    <text evidence="4">The sequence shown here is derived from an EMBL/GenBank/DDBJ whole genome shotgun (WGS) entry which is preliminary data.</text>
</comment>
<gene>
    <name evidence="4" type="ORF">BRUM_1486</name>
</gene>
<dbReference type="AlphaFoldDB" id="A0A087CRZ7"/>
<protein>
    <submittedName>
        <fullName evidence="4">Putative toxin-antitoxin system</fullName>
    </submittedName>
</protein>
<sequence>MMTRRHTDQRFRDETNLIRLVEHLQRAHDDASAAGSAEKLESDYMRFNSVAMDMVQAQESARRLSDDFRETVPQLPWNELRALRNVIVHEYDGIDAFALYASATSDAEALLARLRPYVDSIED</sequence>
<name>A0A087CRZ7_BIFRU</name>
<evidence type="ECO:0000256" key="1">
    <source>
        <dbReference type="ARBA" id="ARBA00022649"/>
    </source>
</evidence>
<dbReference type="GO" id="GO:0004540">
    <property type="term" value="F:RNA nuclease activity"/>
    <property type="evidence" value="ECO:0007669"/>
    <property type="project" value="InterPro"/>
</dbReference>
<keyword evidence="1" id="KW-1277">Toxin-antitoxin system</keyword>
<evidence type="ECO:0000313" key="4">
    <source>
        <dbReference type="EMBL" id="KFI86047.1"/>
    </source>
</evidence>
<dbReference type="STRING" id="78346.BRUM_1486"/>
<keyword evidence="5" id="KW-1185">Reference proteome</keyword>
<dbReference type="eggNOG" id="COG2361">
    <property type="taxonomic scope" value="Bacteria"/>
</dbReference>